<dbReference type="InterPro" id="IPR003754">
    <property type="entry name" value="4pyrrol_synth_uPrphyn_synth"/>
</dbReference>
<feature type="domain" description="Tetrapyrrole biosynthesis uroporphyrinogen III synthase" evidence="1">
    <location>
        <begin position="52"/>
        <end position="234"/>
    </location>
</feature>
<organism evidence="2 3">
    <name type="scientific">Cereibacter azotoformans</name>
    <dbReference type="NCBI Taxonomy" id="43057"/>
    <lineage>
        <taxon>Bacteria</taxon>
        <taxon>Pseudomonadati</taxon>
        <taxon>Pseudomonadota</taxon>
        <taxon>Alphaproteobacteria</taxon>
        <taxon>Rhodobacterales</taxon>
        <taxon>Paracoccaceae</taxon>
        <taxon>Cereibacter</taxon>
    </lineage>
</organism>
<keyword evidence="3" id="KW-1185">Reference proteome</keyword>
<protein>
    <submittedName>
        <fullName evidence="2">Uroporphyrinogen-III synthase</fullName>
    </submittedName>
</protein>
<proteinExistence type="predicted"/>
<dbReference type="Gene3D" id="3.40.50.10090">
    <property type="match status" value="2"/>
</dbReference>
<evidence type="ECO:0000313" key="2">
    <source>
        <dbReference type="EMBL" id="PTR16708.1"/>
    </source>
</evidence>
<name>A0A2T5K2Z7_9RHOB</name>
<dbReference type="SUPFAM" id="SSF69618">
    <property type="entry name" value="HemD-like"/>
    <property type="match status" value="1"/>
</dbReference>
<accession>A0A2T5K2Z7</accession>
<dbReference type="InterPro" id="IPR036108">
    <property type="entry name" value="4pyrrol_syn_uPrphyn_synt_sf"/>
</dbReference>
<dbReference type="EMBL" id="QAOT01000012">
    <property type="protein sequence ID" value="PTR16708.1"/>
    <property type="molecule type" value="Genomic_DNA"/>
</dbReference>
<dbReference type="RefSeq" id="WP_108221299.1">
    <property type="nucleotide sequence ID" value="NZ_CP090021.1"/>
</dbReference>
<sequence>MAPQSRPLLPAVLLTRPEAQGARFAVALREALGPVRLVTSPLMVPEFLSPPIALRPEALIFTSETGVEGFRRLAAPGLAGVGRAWCVGNRTARAARAAGLDAQSAEGDAEALIAAIVAAGERGPLLHLRGAESRGEVAPRLAAQGLVVVEAVVYDQRPQPLLPEALALLAGGAPVLAPLFSPRTARLLGLELARAGVAPQLWVAAMSPAVAEAAGALFPARLRVAARPDAEALLDAVKALLDAEADA</sequence>
<gene>
    <name evidence="2" type="ORF">C8J28_1125</name>
</gene>
<evidence type="ECO:0000313" key="3">
    <source>
        <dbReference type="Proteomes" id="UP000244060"/>
    </source>
</evidence>
<dbReference type="CDD" id="cd06578">
    <property type="entry name" value="HemD"/>
    <property type="match status" value="1"/>
</dbReference>
<dbReference type="AlphaFoldDB" id="A0A2T5K2Z7"/>
<dbReference type="OrthoDB" id="7204250at2"/>
<comment type="caution">
    <text evidence="2">The sequence shown here is derived from an EMBL/GenBank/DDBJ whole genome shotgun (WGS) entry which is preliminary data.</text>
</comment>
<dbReference type="GO" id="GO:0004852">
    <property type="term" value="F:uroporphyrinogen-III synthase activity"/>
    <property type="evidence" value="ECO:0007669"/>
    <property type="project" value="InterPro"/>
</dbReference>
<dbReference type="Proteomes" id="UP000244060">
    <property type="component" value="Unassembled WGS sequence"/>
</dbReference>
<dbReference type="Pfam" id="PF02602">
    <property type="entry name" value="HEM4"/>
    <property type="match status" value="1"/>
</dbReference>
<dbReference type="GO" id="GO:0033014">
    <property type="term" value="P:tetrapyrrole biosynthetic process"/>
    <property type="evidence" value="ECO:0007669"/>
    <property type="project" value="InterPro"/>
</dbReference>
<reference evidence="2 3" key="1">
    <citation type="submission" date="2018-04" db="EMBL/GenBank/DDBJ databases">
        <title>Genomic Encyclopedia of Type Strains, Phase III (KMG-III): the genomes of soil and plant-associated and newly described type strains.</title>
        <authorList>
            <person name="Whitman W."/>
        </authorList>
    </citation>
    <scope>NUCLEOTIDE SEQUENCE [LARGE SCALE GENOMIC DNA]</scope>
    <source>
        <strain evidence="2 3">KA25</strain>
    </source>
</reference>
<evidence type="ECO:0000259" key="1">
    <source>
        <dbReference type="Pfam" id="PF02602"/>
    </source>
</evidence>